<evidence type="ECO:0000259" key="1">
    <source>
        <dbReference type="PROSITE" id="PS50531"/>
    </source>
</evidence>
<dbReference type="InterPro" id="IPR017894">
    <property type="entry name" value="HTH_IS21_transposase_type"/>
</dbReference>
<feature type="domain" description="HTH IS21-type" evidence="1">
    <location>
        <begin position="300"/>
        <end position="364"/>
    </location>
</feature>
<dbReference type="NCBIfam" id="NF033550">
    <property type="entry name" value="transpos_ISL3"/>
    <property type="match status" value="1"/>
</dbReference>
<dbReference type="PANTHER" id="PTHR33498:SF1">
    <property type="entry name" value="TRANSPOSASE FOR INSERTION SEQUENCE ELEMENT IS1557"/>
    <property type="match status" value="1"/>
</dbReference>
<dbReference type="InterPro" id="IPR047951">
    <property type="entry name" value="Transpos_ISL3"/>
</dbReference>
<dbReference type="Proteomes" id="UP000473574">
    <property type="component" value="Unassembled WGS sequence"/>
</dbReference>
<accession>A0A6M0SAM7</accession>
<dbReference type="InterPro" id="IPR029261">
    <property type="entry name" value="Transposase_Znf"/>
</dbReference>
<reference evidence="2 3" key="1">
    <citation type="journal article" date="2020" name="Microb. Ecol.">
        <title>Ecogenomics of the Marine Benthic Filamentous Cyanobacterium Adonisia.</title>
        <authorList>
            <person name="Walter J.M."/>
            <person name="Coutinho F.H."/>
            <person name="Leomil L."/>
            <person name="Hargreaves P.I."/>
            <person name="Campeao M.E."/>
            <person name="Vieira V.V."/>
            <person name="Silva B.S."/>
            <person name="Fistarol G.O."/>
            <person name="Salomon P.S."/>
            <person name="Sawabe T."/>
            <person name="Mino S."/>
            <person name="Hosokawa M."/>
            <person name="Miyashita H."/>
            <person name="Maruyama F."/>
            <person name="van Verk M.C."/>
            <person name="Dutilh B.E."/>
            <person name="Thompson C.C."/>
            <person name="Thompson F.L."/>
        </authorList>
    </citation>
    <scope>NUCLEOTIDE SEQUENCE [LARGE SCALE GENOMIC DNA]</scope>
    <source>
        <strain evidence="2 3">CCMR0082</strain>
    </source>
</reference>
<dbReference type="InterPro" id="IPR002560">
    <property type="entry name" value="Transposase_DDE"/>
</dbReference>
<dbReference type="EMBL" id="QZCE01000002">
    <property type="protein sequence ID" value="NEZ65356.1"/>
    <property type="molecule type" value="Genomic_DNA"/>
</dbReference>
<evidence type="ECO:0000313" key="3">
    <source>
        <dbReference type="Proteomes" id="UP000473574"/>
    </source>
</evidence>
<evidence type="ECO:0000313" key="2">
    <source>
        <dbReference type="EMBL" id="NEZ65356.1"/>
    </source>
</evidence>
<dbReference type="Gene3D" id="1.10.10.60">
    <property type="entry name" value="Homeodomain-like"/>
    <property type="match status" value="1"/>
</dbReference>
<dbReference type="Pfam" id="PF01610">
    <property type="entry name" value="DDE_Tnp_ISL3"/>
    <property type="match status" value="2"/>
</dbReference>
<dbReference type="AlphaFoldDB" id="A0A6M0SAM7"/>
<dbReference type="Pfam" id="PF14690">
    <property type="entry name" value="Zn_ribbon_ISL3"/>
    <property type="match status" value="1"/>
</dbReference>
<dbReference type="SUPFAM" id="SSF109709">
    <property type="entry name" value="KorB DNA-binding domain-like"/>
    <property type="match status" value="1"/>
</dbReference>
<organism evidence="2 3">
    <name type="scientific">Adonisia turfae CCMR0082</name>
    <dbReference type="NCBI Taxonomy" id="2304604"/>
    <lineage>
        <taxon>Bacteria</taxon>
        <taxon>Bacillati</taxon>
        <taxon>Cyanobacteriota</taxon>
        <taxon>Adonisia</taxon>
        <taxon>Adonisia turfae</taxon>
    </lineage>
</organism>
<proteinExistence type="predicted"/>
<sequence>MTMQFFKALLPDNSLLQLDDYALDLEAHHLTINVSSAQAIAQCPLCGGFTQRIHSRYERTLADLPCVEFSLTLILQVCKFFCPNAACHRRIFTERIPTVAMPWARKTTRLMQRLTSVALALGGAAGARLSKHIGLTCCGSTLLNQLEKLPLPQFEIPKILGVDDFAFRKGHHYGTILVNLETHQPIALLPDRKAETLTVWLQDHPGVEVLSRDRSKTYKRAMNEGAPDALQVADRFHLVKNLSETLEKALSGYQSELITLERQLMASDISCPETVLVPTKSTATAAAQQQTQTTHQKRVQQQKTIKDLTKQRWSQQAIAQELGISIRTVQRYLNLRDLPETPTRRPTLNRSLLDPYKPQILSWWNSGITRPMVLMTLLEKQGYTGSQRTLTRYISRLREAQGLPPSRVQITQPLPKVMDPQLPPLTARRLAYLIVQSPENRDLKEAERLERLVKQHDALAAMIDLADDFLQMVRHRQPDALDNWLLKVLTGPFKAFQSFGNGLIEDYAAVKAGLTLEVSNGPVEGLNNRLKMLKRQMYGRASLGLLTKRFIAAA</sequence>
<protein>
    <submittedName>
        <fullName evidence="2">ISL3 family transposase</fullName>
    </submittedName>
</protein>
<gene>
    <name evidence="2" type="ORF">D0962_21705</name>
</gene>
<comment type="caution">
    <text evidence="2">The sequence shown here is derived from an EMBL/GenBank/DDBJ whole genome shotgun (WGS) entry which is preliminary data.</text>
</comment>
<dbReference type="PROSITE" id="PS50531">
    <property type="entry name" value="HTH_IS21"/>
    <property type="match status" value="1"/>
</dbReference>
<name>A0A6M0SAM7_9CYAN</name>
<dbReference type="PANTHER" id="PTHR33498">
    <property type="entry name" value="TRANSPOSASE FOR INSERTION SEQUENCE ELEMENT IS1557"/>
    <property type="match status" value="1"/>
</dbReference>